<dbReference type="EMBL" id="CP001874">
    <property type="protein sequence ID" value="ADG86862.1"/>
    <property type="molecule type" value="Genomic_DNA"/>
</dbReference>
<proteinExistence type="predicted"/>
<dbReference type="eggNOG" id="COG0789">
    <property type="taxonomic scope" value="Bacteria"/>
</dbReference>
<dbReference type="SMART" id="SM00422">
    <property type="entry name" value="HTH_MERR"/>
    <property type="match status" value="1"/>
</dbReference>
<dbReference type="PROSITE" id="PS50937">
    <property type="entry name" value="HTH_MERR_2"/>
    <property type="match status" value="1"/>
</dbReference>
<dbReference type="AlphaFoldDB" id="D6Y2Q1"/>
<dbReference type="PROSITE" id="PS00552">
    <property type="entry name" value="HTH_MERR_1"/>
    <property type="match status" value="1"/>
</dbReference>
<dbReference type="InterPro" id="IPR047057">
    <property type="entry name" value="MerR_fam"/>
</dbReference>
<accession>D6Y2Q1</accession>
<dbReference type="Proteomes" id="UP000006640">
    <property type="component" value="Chromosome"/>
</dbReference>
<evidence type="ECO:0000256" key="2">
    <source>
        <dbReference type="SAM" id="Coils"/>
    </source>
</evidence>
<dbReference type="PANTHER" id="PTHR30204">
    <property type="entry name" value="REDOX-CYCLING DRUG-SENSING TRANSCRIPTIONAL ACTIVATOR SOXR"/>
    <property type="match status" value="1"/>
</dbReference>
<dbReference type="KEGG" id="tbi:Tbis_0129"/>
<keyword evidence="1" id="KW-0238">DNA-binding</keyword>
<dbReference type="OrthoDB" id="5296483at2"/>
<dbReference type="PANTHER" id="PTHR30204:SF93">
    <property type="entry name" value="HTH MERR-TYPE DOMAIN-CONTAINING PROTEIN"/>
    <property type="match status" value="1"/>
</dbReference>
<keyword evidence="2" id="KW-0175">Coiled coil</keyword>
<dbReference type="GO" id="GO:0003677">
    <property type="term" value="F:DNA binding"/>
    <property type="evidence" value="ECO:0007669"/>
    <property type="project" value="UniProtKB-KW"/>
</dbReference>
<dbReference type="GO" id="GO:0003700">
    <property type="term" value="F:DNA-binding transcription factor activity"/>
    <property type="evidence" value="ECO:0007669"/>
    <property type="project" value="InterPro"/>
</dbReference>
<organism evidence="4 5">
    <name type="scientific">Thermobispora bispora (strain ATCC 19993 / DSM 43833 / CBS 139.67 / JCM 10125 / KCTC 9307 / NBRC 14880 / R51)</name>
    <dbReference type="NCBI Taxonomy" id="469371"/>
    <lineage>
        <taxon>Bacteria</taxon>
        <taxon>Bacillati</taxon>
        <taxon>Actinomycetota</taxon>
        <taxon>Actinomycetes</taxon>
        <taxon>Streptosporangiales</taxon>
        <taxon>Streptosporangiaceae</taxon>
        <taxon>Thermobispora</taxon>
    </lineage>
</organism>
<evidence type="ECO:0000313" key="5">
    <source>
        <dbReference type="Proteomes" id="UP000006640"/>
    </source>
</evidence>
<gene>
    <name evidence="4" type="ordered locus">Tbis_0129</name>
</gene>
<dbReference type="STRING" id="469371.Tbis_0129"/>
<dbReference type="Pfam" id="PF13411">
    <property type="entry name" value="MerR_1"/>
    <property type="match status" value="1"/>
</dbReference>
<sequence>MQIGELARRAGVSTRALRYYEQVGLLAPARAANGYREYDELDLIHARNIRDLLAIGLTTEDIRGYLEKGCLDRPLEETPRCAAELTTVEARLRSLDERISRLQRLRDRLARHGEEIRRAIENGEAVR</sequence>
<dbReference type="PRINTS" id="PR00040">
    <property type="entry name" value="HTHMERR"/>
</dbReference>
<evidence type="ECO:0000259" key="3">
    <source>
        <dbReference type="PROSITE" id="PS50937"/>
    </source>
</evidence>
<reference evidence="4 5" key="1">
    <citation type="submission" date="2010-01" db="EMBL/GenBank/DDBJ databases">
        <title>The complete genome of Thermobispora bispora DSM 43833.</title>
        <authorList>
            <consortium name="US DOE Joint Genome Institute (JGI-PGF)"/>
            <person name="Lucas S."/>
            <person name="Copeland A."/>
            <person name="Lapidus A."/>
            <person name="Glavina del Rio T."/>
            <person name="Dalin E."/>
            <person name="Tice H."/>
            <person name="Bruce D."/>
            <person name="Goodwin L."/>
            <person name="Pitluck S."/>
            <person name="Kyrpides N."/>
            <person name="Mavromatis K."/>
            <person name="Ivanova N."/>
            <person name="Mikhailova N."/>
            <person name="Chertkov O."/>
            <person name="Brettin T."/>
            <person name="Detter J.C."/>
            <person name="Han C."/>
            <person name="Larimer F."/>
            <person name="Land M."/>
            <person name="Hauser L."/>
            <person name="Markowitz V."/>
            <person name="Cheng J.-F."/>
            <person name="Hugenholtz P."/>
            <person name="Woyke T."/>
            <person name="Wu D."/>
            <person name="Jando M."/>
            <person name="Schneider S."/>
            <person name="Klenk H.-P."/>
            <person name="Eisen J.A."/>
        </authorList>
    </citation>
    <scope>NUCLEOTIDE SEQUENCE [LARGE SCALE GENOMIC DNA]</scope>
    <source>
        <strain evidence="5">ATCC 19993 / DSM 43833 / CBS 139.67 / JCM 10125 / KCTC 9307 / NBRC 14880 / R51</strain>
    </source>
</reference>
<dbReference type="InterPro" id="IPR009061">
    <property type="entry name" value="DNA-bd_dom_put_sf"/>
</dbReference>
<protein>
    <submittedName>
        <fullName evidence="4">Transcriptional regulator, MerR family</fullName>
    </submittedName>
</protein>
<dbReference type="InterPro" id="IPR000551">
    <property type="entry name" value="MerR-type_HTH_dom"/>
</dbReference>
<evidence type="ECO:0000313" key="4">
    <source>
        <dbReference type="EMBL" id="ADG86862.1"/>
    </source>
</evidence>
<dbReference type="Gene3D" id="1.10.1660.10">
    <property type="match status" value="1"/>
</dbReference>
<name>D6Y2Q1_THEBD</name>
<dbReference type="HOGENOM" id="CLU_060077_4_3_11"/>
<dbReference type="SUPFAM" id="SSF46955">
    <property type="entry name" value="Putative DNA-binding domain"/>
    <property type="match status" value="1"/>
</dbReference>
<feature type="coiled-coil region" evidence="2">
    <location>
        <begin position="85"/>
        <end position="122"/>
    </location>
</feature>
<evidence type="ECO:0000256" key="1">
    <source>
        <dbReference type="ARBA" id="ARBA00023125"/>
    </source>
</evidence>
<keyword evidence="5" id="KW-1185">Reference proteome</keyword>
<feature type="domain" description="HTH merR-type" evidence="3">
    <location>
        <begin position="1"/>
        <end position="68"/>
    </location>
</feature>